<feature type="region of interest" description="Disordered" evidence="6">
    <location>
        <begin position="319"/>
        <end position="350"/>
    </location>
</feature>
<dbReference type="PROSITE" id="PS50940">
    <property type="entry name" value="CHIT_BIND_II"/>
    <property type="match status" value="5"/>
</dbReference>
<dbReference type="Gene3D" id="3.20.20.80">
    <property type="entry name" value="Glycosidases"/>
    <property type="match status" value="3"/>
</dbReference>
<protein>
    <submittedName>
        <fullName evidence="9">(pine wood nematode) hypothetical protein</fullName>
    </submittedName>
</protein>
<dbReference type="AlphaFoldDB" id="A0A1I7SVU7"/>
<dbReference type="Proteomes" id="UP000659654">
    <property type="component" value="Unassembled WGS sequence"/>
</dbReference>
<keyword evidence="3" id="KW-0677">Repeat</keyword>
<dbReference type="Proteomes" id="UP000095284">
    <property type="component" value="Unplaced"/>
</dbReference>
<evidence type="ECO:0000313" key="12">
    <source>
        <dbReference type="WBParaSite" id="BXY_1717600.1"/>
    </source>
</evidence>
<dbReference type="InterPro" id="IPR036508">
    <property type="entry name" value="Chitin-bd_dom_sf"/>
</dbReference>
<feature type="chain" id="PRO_5036022274" evidence="7">
    <location>
        <begin position="18"/>
        <end position="568"/>
    </location>
</feature>
<dbReference type="InterPro" id="IPR002557">
    <property type="entry name" value="Chitin-bd_dom"/>
</dbReference>
<evidence type="ECO:0000256" key="3">
    <source>
        <dbReference type="ARBA" id="ARBA00022737"/>
    </source>
</evidence>
<dbReference type="Gene3D" id="2.170.140.10">
    <property type="entry name" value="Chitin binding domain"/>
    <property type="match status" value="2"/>
</dbReference>
<dbReference type="WBParaSite" id="BXY_1717600.1">
    <property type="protein sequence ID" value="BXY_1717600.1"/>
    <property type="gene ID" value="BXY_1717600"/>
</dbReference>
<evidence type="ECO:0000259" key="8">
    <source>
        <dbReference type="PROSITE" id="PS50940"/>
    </source>
</evidence>
<keyword evidence="5" id="KW-0325">Glycoprotein</keyword>
<evidence type="ECO:0000256" key="5">
    <source>
        <dbReference type="ARBA" id="ARBA00023180"/>
    </source>
</evidence>
<gene>
    <name evidence="9" type="ORF">BXYJ_LOCUS4274</name>
</gene>
<proteinExistence type="predicted"/>
<dbReference type="SMR" id="A0A1I7SVU7"/>
<accession>A0A1I7SVU7</accession>
<keyword evidence="11" id="KW-1185">Reference proteome</keyword>
<dbReference type="Pfam" id="PF01607">
    <property type="entry name" value="CBM_14"/>
    <property type="match status" value="5"/>
</dbReference>
<feature type="domain" description="Chitin-binding type-2" evidence="8">
    <location>
        <begin position="487"/>
        <end position="543"/>
    </location>
</feature>
<dbReference type="InterPro" id="IPR051940">
    <property type="entry name" value="Chitin_bind-dev_reg"/>
</dbReference>
<feature type="signal peptide" evidence="7">
    <location>
        <begin position="1"/>
        <end position="17"/>
    </location>
</feature>
<evidence type="ECO:0000256" key="2">
    <source>
        <dbReference type="ARBA" id="ARBA00022729"/>
    </source>
</evidence>
<feature type="domain" description="Chitin-binding type-2" evidence="8">
    <location>
        <begin position="379"/>
        <end position="435"/>
    </location>
</feature>
<evidence type="ECO:0000256" key="4">
    <source>
        <dbReference type="ARBA" id="ARBA00023157"/>
    </source>
</evidence>
<reference evidence="9" key="2">
    <citation type="submission" date="2020-09" db="EMBL/GenBank/DDBJ databases">
        <authorList>
            <person name="Kikuchi T."/>
        </authorList>
    </citation>
    <scope>NUCLEOTIDE SEQUENCE</scope>
    <source>
        <strain evidence="9">Ka4C1</strain>
    </source>
</reference>
<keyword evidence="4" id="KW-1015">Disulfide bond</keyword>
<dbReference type="PANTHER" id="PTHR23301">
    <property type="entry name" value="CHITIN BINDING PERITROPHIN-A"/>
    <property type="match status" value="1"/>
</dbReference>
<dbReference type="EMBL" id="CAJFCV020000002">
    <property type="protein sequence ID" value="CAG9098298.1"/>
    <property type="molecule type" value="Genomic_DNA"/>
</dbReference>
<reference evidence="12" key="1">
    <citation type="submission" date="2016-11" db="UniProtKB">
        <authorList>
            <consortium name="WormBaseParasite"/>
        </authorList>
    </citation>
    <scope>IDENTIFICATION</scope>
</reference>
<evidence type="ECO:0000256" key="6">
    <source>
        <dbReference type="SAM" id="MobiDB-lite"/>
    </source>
</evidence>
<dbReference type="GO" id="GO:0008061">
    <property type="term" value="F:chitin binding"/>
    <property type="evidence" value="ECO:0007669"/>
    <property type="project" value="UniProtKB-KW"/>
</dbReference>
<dbReference type="Proteomes" id="UP000582659">
    <property type="component" value="Unassembled WGS sequence"/>
</dbReference>
<keyword evidence="2 7" id="KW-0732">Signal</keyword>
<dbReference type="EMBL" id="CAJFDI010000002">
    <property type="protein sequence ID" value="CAD5215927.1"/>
    <property type="molecule type" value="Genomic_DNA"/>
</dbReference>
<dbReference type="GO" id="GO:0005576">
    <property type="term" value="C:extracellular region"/>
    <property type="evidence" value="ECO:0007669"/>
    <property type="project" value="InterPro"/>
</dbReference>
<organism evidence="10 12">
    <name type="scientific">Bursaphelenchus xylophilus</name>
    <name type="common">Pinewood nematode worm</name>
    <name type="synonym">Aphelenchoides xylophilus</name>
    <dbReference type="NCBI Taxonomy" id="6326"/>
    <lineage>
        <taxon>Eukaryota</taxon>
        <taxon>Metazoa</taxon>
        <taxon>Ecdysozoa</taxon>
        <taxon>Nematoda</taxon>
        <taxon>Chromadorea</taxon>
        <taxon>Rhabditida</taxon>
        <taxon>Tylenchina</taxon>
        <taxon>Tylenchomorpha</taxon>
        <taxon>Aphelenchoidea</taxon>
        <taxon>Aphelenchoididae</taxon>
        <taxon>Bursaphelenchus</taxon>
    </lineage>
</organism>
<name>A0A1I7SVU7_BURXY</name>
<feature type="domain" description="Chitin-binding type-2" evidence="8">
    <location>
        <begin position="266"/>
        <end position="320"/>
    </location>
</feature>
<feature type="compositionally biased region" description="Pro residues" evidence="6">
    <location>
        <begin position="329"/>
        <end position="343"/>
    </location>
</feature>
<dbReference type="SMART" id="SM00494">
    <property type="entry name" value="ChtBD2"/>
    <property type="match status" value="5"/>
</dbReference>
<evidence type="ECO:0000313" key="10">
    <source>
        <dbReference type="Proteomes" id="UP000095284"/>
    </source>
</evidence>
<evidence type="ECO:0000256" key="1">
    <source>
        <dbReference type="ARBA" id="ARBA00022669"/>
    </source>
</evidence>
<feature type="domain" description="Chitin-binding type-2" evidence="8">
    <location>
        <begin position="57"/>
        <end position="111"/>
    </location>
</feature>
<keyword evidence="1" id="KW-0147">Chitin-binding</keyword>
<feature type="domain" description="Chitin-binding type-2" evidence="8">
    <location>
        <begin position="132"/>
        <end position="184"/>
    </location>
</feature>
<dbReference type="eggNOG" id="ENOG502RXTR">
    <property type="taxonomic scope" value="Eukaryota"/>
</dbReference>
<evidence type="ECO:0000256" key="7">
    <source>
        <dbReference type="SAM" id="SignalP"/>
    </source>
</evidence>
<sequence>MILQGVLLSVLLVLGQSAGIRSGKIVYTPPYGAPPPASTVPPAPVNVIPTTTLAPVDFDCSSKLNGYYSKQPCSSTFYFCNGGHAFQQVCPPGTGYDVVAHQCEYISECGKPKTTTTAAPAPVNVQPTTTPSTECVGRPDGIYERGTCQNSYLHCANGNAYPLACPANLAYKNGTCLYVADCLAPPTTTAAPAPVNVAPPAPIQPAPVVNPYAPPAPPATTAPPAPVNVQPPVPQNPYAPIVPAVPATTVAPSPVNVLPSTTQAPSFNCQGRPDGQYSNTWCGQQFYICYGGVAYQQNCPAGTGYDAGSNTCEWTSECGKPKTTTTTAPPAPVNVQPAPPQPAPVQYGAPPAPVNILPTIPPPAPVTVAPTTAAPSPVSISCAGKADGFYGQGCSAQYTSCAAGNGYAFSCPSGLKYSAQTGSCDWSANIPECGGTLPTTTAAPAPVNVAPVQPVPQVQPVQPTQPVYGQPPVQPAPVQTTTAAPGDNLCANLQNGIYGRRCSRHYFVCSANKTYEFTCPGGYAYDPDSSQCAPKEQVRVCAGLVTTTAVPSPVNVSPQQPFNPYAGY</sequence>
<dbReference type="OrthoDB" id="5914859at2759"/>
<evidence type="ECO:0000313" key="9">
    <source>
        <dbReference type="EMBL" id="CAD5215927.1"/>
    </source>
</evidence>
<dbReference type="SUPFAM" id="SSF57625">
    <property type="entry name" value="Invertebrate chitin-binding proteins"/>
    <property type="match status" value="5"/>
</dbReference>
<evidence type="ECO:0000313" key="11">
    <source>
        <dbReference type="Proteomes" id="UP000659654"/>
    </source>
</evidence>
<dbReference type="PANTHER" id="PTHR23301:SF0">
    <property type="entry name" value="CHITIN-BINDING TYPE-2 DOMAIN-CONTAINING PROTEIN-RELATED"/>
    <property type="match status" value="1"/>
</dbReference>